<name>A0ABT3X503_9BACL</name>
<evidence type="ECO:0000256" key="1">
    <source>
        <dbReference type="SAM" id="SignalP"/>
    </source>
</evidence>
<evidence type="ECO:0008006" key="4">
    <source>
        <dbReference type="Google" id="ProtNLM"/>
    </source>
</evidence>
<keyword evidence="1" id="KW-0732">Signal</keyword>
<evidence type="ECO:0000313" key="3">
    <source>
        <dbReference type="Proteomes" id="UP001208017"/>
    </source>
</evidence>
<gene>
    <name evidence="2" type="ORF">OS242_18750</name>
</gene>
<feature type="chain" id="PRO_5045209565" description="PepSY domain-containing protein" evidence="1">
    <location>
        <begin position="28"/>
        <end position="147"/>
    </location>
</feature>
<dbReference type="RefSeq" id="WP_267153225.1">
    <property type="nucleotide sequence ID" value="NZ_JAPMLT010000014.1"/>
</dbReference>
<keyword evidence="3" id="KW-1185">Reference proteome</keyword>
<organism evidence="2 3">
    <name type="scientific">Tumebacillus lacus</name>
    <dbReference type="NCBI Taxonomy" id="2995335"/>
    <lineage>
        <taxon>Bacteria</taxon>
        <taxon>Bacillati</taxon>
        <taxon>Bacillota</taxon>
        <taxon>Bacilli</taxon>
        <taxon>Bacillales</taxon>
        <taxon>Alicyclobacillaceae</taxon>
        <taxon>Tumebacillus</taxon>
    </lineage>
</organism>
<reference evidence="2 3" key="1">
    <citation type="submission" date="2022-11" db="EMBL/GenBank/DDBJ databases">
        <title>Study of microbial diversity in lake waters.</title>
        <authorList>
            <person name="Zhang J."/>
        </authorList>
    </citation>
    <scope>NUCLEOTIDE SEQUENCE [LARGE SCALE GENOMIC DNA]</scope>
    <source>
        <strain evidence="2 3">DT12</strain>
    </source>
</reference>
<evidence type="ECO:0000313" key="2">
    <source>
        <dbReference type="EMBL" id="MCX7571981.1"/>
    </source>
</evidence>
<proteinExistence type="predicted"/>
<sequence>MMKKITIATAALLLAASTLHITGKMLAAGMSIEAPTSPGKIKEREALESAKQQSPGWARDAKEVKVEYHLMTNKRYQGFSEEALEKNANLKANKHMNKTPVYIVSFIGMEYEVGAPIKYKGEKIIHHEYNVVVDATTGVPLMGFSHR</sequence>
<feature type="signal peptide" evidence="1">
    <location>
        <begin position="1"/>
        <end position="27"/>
    </location>
</feature>
<dbReference type="EMBL" id="JAPMLT010000014">
    <property type="protein sequence ID" value="MCX7571981.1"/>
    <property type="molecule type" value="Genomic_DNA"/>
</dbReference>
<accession>A0ABT3X503</accession>
<protein>
    <recommendedName>
        <fullName evidence="4">PepSY domain-containing protein</fullName>
    </recommendedName>
</protein>
<comment type="caution">
    <text evidence="2">The sequence shown here is derived from an EMBL/GenBank/DDBJ whole genome shotgun (WGS) entry which is preliminary data.</text>
</comment>
<dbReference type="Proteomes" id="UP001208017">
    <property type="component" value="Unassembled WGS sequence"/>
</dbReference>